<feature type="domain" description="G" evidence="3">
    <location>
        <begin position="102"/>
        <end position="241"/>
    </location>
</feature>
<reference evidence="4 5" key="1">
    <citation type="submission" date="2018-11" db="EMBL/GenBank/DDBJ databases">
        <title>Sequencing the genomes of 1000 actinobacteria strains.</title>
        <authorList>
            <person name="Klenk H.-P."/>
        </authorList>
    </citation>
    <scope>NUCLEOTIDE SEQUENCE [LARGE SCALE GENOMIC DNA]</scope>
    <source>
        <strain evidence="4 5">DSM 14418</strain>
    </source>
</reference>
<dbReference type="PANTHER" id="PTHR42698:SF1">
    <property type="entry name" value="GTPASE ERA, MITOCHONDRIAL"/>
    <property type="match status" value="1"/>
</dbReference>
<gene>
    <name evidence="4" type="ORF">EDD32_2215</name>
</gene>
<keyword evidence="2" id="KW-0812">Transmembrane</keyword>
<feature type="compositionally biased region" description="Basic and acidic residues" evidence="1">
    <location>
        <begin position="1"/>
        <end position="16"/>
    </location>
</feature>
<dbReference type="GO" id="GO:0000028">
    <property type="term" value="P:ribosomal small subunit assembly"/>
    <property type="evidence" value="ECO:0007669"/>
    <property type="project" value="TreeGrafter"/>
</dbReference>
<keyword evidence="4" id="KW-0132">Cell division</keyword>
<dbReference type="GO" id="GO:0019843">
    <property type="term" value="F:rRNA binding"/>
    <property type="evidence" value="ECO:0007669"/>
    <property type="project" value="TreeGrafter"/>
</dbReference>
<dbReference type="Proteomes" id="UP000280726">
    <property type="component" value="Unassembled WGS sequence"/>
</dbReference>
<evidence type="ECO:0000313" key="5">
    <source>
        <dbReference type="Proteomes" id="UP000280726"/>
    </source>
</evidence>
<dbReference type="Gene3D" id="3.40.50.300">
    <property type="entry name" value="P-loop containing nucleotide triphosphate hydrolases"/>
    <property type="match status" value="1"/>
</dbReference>
<evidence type="ECO:0000259" key="3">
    <source>
        <dbReference type="Pfam" id="PF01926"/>
    </source>
</evidence>
<protein>
    <submittedName>
        <fullName evidence="4">GTP-binding protein EngB required for normal cell division</fullName>
    </submittedName>
</protein>
<feature type="region of interest" description="Disordered" evidence="1">
    <location>
        <begin position="1"/>
        <end position="50"/>
    </location>
</feature>
<dbReference type="RefSeq" id="WP_170175269.1">
    <property type="nucleotide sequence ID" value="NZ_RKRA01000001.1"/>
</dbReference>
<dbReference type="SUPFAM" id="SSF52540">
    <property type="entry name" value="P-loop containing nucleoside triphosphate hydrolases"/>
    <property type="match status" value="1"/>
</dbReference>
<evidence type="ECO:0000256" key="1">
    <source>
        <dbReference type="SAM" id="MobiDB-lite"/>
    </source>
</evidence>
<dbReference type="AlphaFoldDB" id="A0A3N5A7P6"/>
<feature type="transmembrane region" description="Helical" evidence="2">
    <location>
        <begin position="454"/>
        <end position="472"/>
    </location>
</feature>
<dbReference type="PANTHER" id="PTHR42698">
    <property type="entry name" value="GTPASE ERA"/>
    <property type="match status" value="1"/>
</dbReference>
<dbReference type="Pfam" id="PF01926">
    <property type="entry name" value="MMR_HSR1"/>
    <property type="match status" value="1"/>
</dbReference>
<feature type="transmembrane region" description="Helical" evidence="2">
    <location>
        <begin position="430"/>
        <end position="448"/>
    </location>
</feature>
<comment type="caution">
    <text evidence="4">The sequence shown here is derived from an EMBL/GenBank/DDBJ whole genome shotgun (WGS) entry which is preliminary data.</text>
</comment>
<organism evidence="4 5">
    <name type="scientific">Georgenia muralis</name>
    <dbReference type="NCBI Taxonomy" id="154117"/>
    <lineage>
        <taxon>Bacteria</taxon>
        <taxon>Bacillati</taxon>
        <taxon>Actinomycetota</taxon>
        <taxon>Actinomycetes</taxon>
        <taxon>Micrococcales</taxon>
        <taxon>Bogoriellaceae</taxon>
        <taxon>Georgenia</taxon>
    </lineage>
</organism>
<dbReference type="InterPro" id="IPR006073">
    <property type="entry name" value="GTP-bd"/>
</dbReference>
<evidence type="ECO:0000313" key="4">
    <source>
        <dbReference type="EMBL" id="RPF27721.1"/>
    </source>
</evidence>
<dbReference type="GO" id="GO:0005829">
    <property type="term" value="C:cytosol"/>
    <property type="evidence" value="ECO:0007669"/>
    <property type="project" value="TreeGrafter"/>
</dbReference>
<dbReference type="GO" id="GO:0051301">
    <property type="term" value="P:cell division"/>
    <property type="evidence" value="ECO:0007669"/>
    <property type="project" value="UniProtKB-KW"/>
</dbReference>
<name>A0A3N5A7P6_9MICO</name>
<keyword evidence="2" id="KW-1133">Transmembrane helix</keyword>
<sequence>MSTDVRDHDLIERADEQGDGQAPADGTGAAPAHDVSAHDAPDHDAPDGRADAAGELTARVAAVRAALDAAEQHLDPRTVARARTDLDAAEARLAVGVDRTVVALVGGTGSGKSSLFNAISGLEFADVGALRPTTEVAAACVWGGDAEVLLDFLDVAPTRRIRRESVLDADREKALAGMVLLDLPDHDSVALGHARQVDRLLPLVDLLVWVVDPQKYADHLLHERYLRALVDRQESMLVLVNQADTIPADAVERVRADVAALLAADGLDRVPVLATSALAHTGIAEVRRALAEAVARPSAAARTAGAELDAMAARLAPALGRAPEADPEETARLAADLTRASGADAVAGAIRTAVAAPRGGALARPEPPAAATVAAVRDRWTTRVGEGLPARWRAAVDAAVPDVATLRGLAAEAAAGVPLPPGRSARGTRALVLAGILALVGIVLAVAAAGAGQVVLALGALAGLGAAAALVVRARGLREQDAAEAAQQYVAQSHRRALEVVEEHLVRPTEEALEPHRALTRALGGRS</sequence>
<accession>A0A3N5A7P6</accession>
<dbReference type="GO" id="GO:0043024">
    <property type="term" value="F:ribosomal small subunit binding"/>
    <property type="evidence" value="ECO:0007669"/>
    <property type="project" value="TreeGrafter"/>
</dbReference>
<dbReference type="InterPro" id="IPR027417">
    <property type="entry name" value="P-loop_NTPase"/>
</dbReference>
<proteinExistence type="predicted"/>
<dbReference type="EMBL" id="RKRA01000001">
    <property type="protein sequence ID" value="RPF27721.1"/>
    <property type="molecule type" value="Genomic_DNA"/>
</dbReference>
<dbReference type="InterPro" id="IPR005662">
    <property type="entry name" value="GTPase_Era-like"/>
</dbReference>
<evidence type="ECO:0000256" key="2">
    <source>
        <dbReference type="SAM" id="Phobius"/>
    </source>
</evidence>
<feature type="compositionally biased region" description="Basic and acidic residues" evidence="1">
    <location>
        <begin position="35"/>
        <end position="50"/>
    </location>
</feature>
<dbReference type="GO" id="GO:0005525">
    <property type="term" value="F:GTP binding"/>
    <property type="evidence" value="ECO:0007669"/>
    <property type="project" value="InterPro"/>
</dbReference>
<keyword evidence="4" id="KW-0131">Cell cycle</keyword>
<keyword evidence="5" id="KW-1185">Reference proteome</keyword>
<keyword evidence="2" id="KW-0472">Membrane</keyword>